<accession>A0ABQ8T1W6</accession>
<protein>
    <submittedName>
        <fullName evidence="1">Uncharacterized protein</fullName>
    </submittedName>
</protein>
<name>A0ABQ8T1W6_PERAM</name>
<proteinExistence type="predicted"/>
<evidence type="ECO:0000313" key="1">
    <source>
        <dbReference type="EMBL" id="KAJ4440458.1"/>
    </source>
</evidence>
<organism evidence="1 2">
    <name type="scientific">Periplaneta americana</name>
    <name type="common">American cockroach</name>
    <name type="synonym">Blatta americana</name>
    <dbReference type="NCBI Taxonomy" id="6978"/>
    <lineage>
        <taxon>Eukaryota</taxon>
        <taxon>Metazoa</taxon>
        <taxon>Ecdysozoa</taxon>
        <taxon>Arthropoda</taxon>
        <taxon>Hexapoda</taxon>
        <taxon>Insecta</taxon>
        <taxon>Pterygota</taxon>
        <taxon>Neoptera</taxon>
        <taxon>Polyneoptera</taxon>
        <taxon>Dictyoptera</taxon>
        <taxon>Blattodea</taxon>
        <taxon>Blattoidea</taxon>
        <taxon>Blattidae</taxon>
        <taxon>Blattinae</taxon>
        <taxon>Periplaneta</taxon>
    </lineage>
</organism>
<sequence>MAGLCEGGNEPPGSLKANCLDCGLGVNTASPLKILIARNSLRQFISKTFTEINKSFHVICKIALIDKAVTCEHIQVFKNW</sequence>
<comment type="caution">
    <text evidence="1">The sequence shown here is derived from an EMBL/GenBank/DDBJ whole genome shotgun (WGS) entry which is preliminary data.</text>
</comment>
<evidence type="ECO:0000313" key="2">
    <source>
        <dbReference type="Proteomes" id="UP001148838"/>
    </source>
</evidence>
<keyword evidence="2" id="KW-1185">Reference proteome</keyword>
<dbReference type="Proteomes" id="UP001148838">
    <property type="component" value="Unassembled WGS sequence"/>
</dbReference>
<reference evidence="1 2" key="1">
    <citation type="journal article" date="2022" name="Allergy">
        <title>Genome assembly and annotation of Periplaneta americana reveal a comprehensive cockroach allergen profile.</title>
        <authorList>
            <person name="Wang L."/>
            <person name="Xiong Q."/>
            <person name="Saelim N."/>
            <person name="Wang L."/>
            <person name="Nong W."/>
            <person name="Wan A.T."/>
            <person name="Shi M."/>
            <person name="Liu X."/>
            <person name="Cao Q."/>
            <person name="Hui J.H.L."/>
            <person name="Sookrung N."/>
            <person name="Leung T.F."/>
            <person name="Tungtrongchitr A."/>
            <person name="Tsui S.K.W."/>
        </authorList>
    </citation>
    <scope>NUCLEOTIDE SEQUENCE [LARGE SCALE GENOMIC DNA]</scope>
    <source>
        <strain evidence="1">PWHHKU_190912</strain>
    </source>
</reference>
<gene>
    <name evidence="1" type="ORF">ANN_08599</name>
</gene>
<dbReference type="EMBL" id="JAJSOF020000017">
    <property type="protein sequence ID" value="KAJ4440458.1"/>
    <property type="molecule type" value="Genomic_DNA"/>
</dbReference>